<dbReference type="Proteomes" id="UP000036168">
    <property type="component" value="Unassembled WGS sequence"/>
</dbReference>
<sequence>MVELRKAFKAVAFLIKEQIISKHFITIMLVSLIKRKAFFPEIRDKTFSPCFMITVNLTGAVQ</sequence>
<gene>
    <name evidence="1" type="ORF">AB447_214385</name>
</gene>
<dbReference type="EMBL" id="LECW02000006">
    <property type="protein sequence ID" value="KRT94563.1"/>
    <property type="molecule type" value="Genomic_DNA"/>
</dbReference>
<reference evidence="1 2" key="1">
    <citation type="journal article" date="2015" name="Int. J. Syst. Evol. Microbiol.">
        <title>Bacillus glycinifermentans sp. nov., isolated from fermented soybean paste.</title>
        <authorList>
            <person name="Kim S.J."/>
            <person name="Dunlap C.A."/>
            <person name="Kwon S.W."/>
            <person name="Rooney A.P."/>
        </authorList>
    </citation>
    <scope>NUCLEOTIDE SEQUENCE [LARGE SCALE GENOMIC DNA]</scope>
    <source>
        <strain evidence="1 2">GO-13</strain>
    </source>
</reference>
<comment type="caution">
    <text evidence="1">The sequence shown here is derived from an EMBL/GenBank/DDBJ whole genome shotgun (WGS) entry which is preliminary data.</text>
</comment>
<evidence type="ECO:0000313" key="1">
    <source>
        <dbReference type="EMBL" id="KRT94563.1"/>
    </source>
</evidence>
<proteinExistence type="predicted"/>
<protein>
    <submittedName>
        <fullName evidence="1">Uncharacterized protein</fullName>
    </submittedName>
</protein>
<organism evidence="1 2">
    <name type="scientific">Bacillus glycinifermentans</name>
    <dbReference type="NCBI Taxonomy" id="1664069"/>
    <lineage>
        <taxon>Bacteria</taxon>
        <taxon>Bacillati</taxon>
        <taxon>Bacillota</taxon>
        <taxon>Bacilli</taxon>
        <taxon>Bacillales</taxon>
        <taxon>Bacillaceae</taxon>
        <taxon>Bacillus</taxon>
    </lineage>
</organism>
<evidence type="ECO:0000313" key="2">
    <source>
        <dbReference type="Proteomes" id="UP000036168"/>
    </source>
</evidence>
<dbReference type="AlphaFoldDB" id="A0A0T6BSL1"/>
<accession>A0A0T6BSL1</accession>
<name>A0A0T6BSL1_9BACI</name>